<dbReference type="InterPro" id="IPR008278">
    <property type="entry name" value="4-PPantetheinyl_Trfase_dom"/>
</dbReference>
<dbReference type="PANTHER" id="PTHR12215">
    <property type="entry name" value="PHOSPHOPANTETHEINE TRANSFERASE"/>
    <property type="match status" value="1"/>
</dbReference>
<dbReference type="PANTHER" id="PTHR12215:SF10">
    <property type="entry name" value="L-AMINOADIPATE-SEMIALDEHYDE DEHYDROGENASE-PHOSPHOPANTETHEINYL TRANSFERASE"/>
    <property type="match status" value="1"/>
</dbReference>
<keyword evidence="2" id="KW-0808">Transferase</keyword>
<proteinExistence type="predicted"/>
<gene>
    <name evidence="5" type="ORF">EV421DRAFT_1700722</name>
</gene>
<accession>A0AA39K719</accession>
<dbReference type="AlphaFoldDB" id="A0AA39K719"/>
<evidence type="ECO:0000256" key="1">
    <source>
        <dbReference type="ARBA" id="ARBA00013172"/>
    </source>
</evidence>
<feature type="domain" description="4'-phosphopantetheinyl transferase" evidence="3">
    <location>
        <begin position="114"/>
        <end position="201"/>
    </location>
</feature>
<dbReference type="GO" id="GO:0005829">
    <property type="term" value="C:cytosol"/>
    <property type="evidence" value="ECO:0007669"/>
    <property type="project" value="TreeGrafter"/>
</dbReference>
<dbReference type="Pfam" id="PF01648">
    <property type="entry name" value="ACPS"/>
    <property type="match status" value="1"/>
</dbReference>
<dbReference type="InterPro" id="IPR037143">
    <property type="entry name" value="4-PPantetheinyl_Trfase_dom_sf"/>
</dbReference>
<dbReference type="Proteomes" id="UP001175226">
    <property type="component" value="Unassembled WGS sequence"/>
</dbReference>
<feature type="domain" description="4'-phosphopantetheinyl transferase N-terminal" evidence="4">
    <location>
        <begin position="18"/>
        <end position="100"/>
    </location>
</feature>
<dbReference type="InterPro" id="IPR055066">
    <property type="entry name" value="AASDHPPT_N"/>
</dbReference>
<evidence type="ECO:0000313" key="5">
    <source>
        <dbReference type="EMBL" id="KAK0453373.1"/>
    </source>
</evidence>
<comment type="caution">
    <text evidence="5">The sequence shown here is derived from an EMBL/GenBank/DDBJ whole genome shotgun (WGS) entry which is preliminary data.</text>
</comment>
<organism evidence="5 6">
    <name type="scientific">Armillaria borealis</name>
    <dbReference type="NCBI Taxonomy" id="47425"/>
    <lineage>
        <taxon>Eukaryota</taxon>
        <taxon>Fungi</taxon>
        <taxon>Dikarya</taxon>
        <taxon>Basidiomycota</taxon>
        <taxon>Agaricomycotina</taxon>
        <taxon>Agaricomycetes</taxon>
        <taxon>Agaricomycetidae</taxon>
        <taxon>Agaricales</taxon>
        <taxon>Marasmiineae</taxon>
        <taxon>Physalacriaceae</taxon>
        <taxon>Armillaria</taxon>
    </lineage>
</organism>
<evidence type="ECO:0000259" key="4">
    <source>
        <dbReference type="Pfam" id="PF22624"/>
    </source>
</evidence>
<dbReference type="EMBL" id="JAUEPT010000003">
    <property type="protein sequence ID" value="KAK0453373.1"/>
    <property type="molecule type" value="Genomic_DNA"/>
</dbReference>
<dbReference type="Gene3D" id="3.90.470.20">
    <property type="entry name" value="4'-phosphopantetheinyl transferase domain"/>
    <property type="match status" value="2"/>
</dbReference>
<evidence type="ECO:0000256" key="2">
    <source>
        <dbReference type="ARBA" id="ARBA00022679"/>
    </source>
</evidence>
<dbReference type="SUPFAM" id="SSF56214">
    <property type="entry name" value="4'-phosphopantetheinyl transferase"/>
    <property type="match status" value="2"/>
</dbReference>
<protein>
    <recommendedName>
        <fullName evidence="1">holo-[acyl-carrier-protein] synthase</fullName>
        <ecNumber evidence="1">2.7.8.7</ecNumber>
    </recommendedName>
</protein>
<name>A0AA39K719_9AGAR</name>
<keyword evidence="6" id="KW-1185">Reference proteome</keyword>
<evidence type="ECO:0000259" key="3">
    <source>
        <dbReference type="Pfam" id="PF01648"/>
    </source>
</evidence>
<dbReference type="InterPro" id="IPR050559">
    <property type="entry name" value="P-Pant_transferase_sf"/>
</dbReference>
<dbReference type="GO" id="GO:0008897">
    <property type="term" value="F:holo-[acyl-carrier-protein] synthase activity"/>
    <property type="evidence" value="ECO:0007669"/>
    <property type="project" value="UniProtKB-EC"/>
</dbReference>
<evidence type="ECO:0000313" key="6">
    <source>
        <dbReference type="Proteomes" id="UP001175226"/>
    </source>
</evidence>
<dbReference type="EC" id="2.7.8.7" evidence="1"/>
<dbReference type="GO" id="GO:0000287">
    <property type="term" value="F:magnesium ion binding"/>
    <property type="evidence" value="ECO:0007669"/>
    <property type="project" value="InterPro"/>
</dbReference>
<reference evidence="5" key="1">
    <citation type="submission" date="2023-06" db="EMBL/GenBank/DDBJ databases">
        <authorList>
            <consortium name="Lawrence Berkeley National Laboratory"/>
            <person name="Ahrendt S."/>
            <person name="Sahu N."/>
            <person name="Indic B."/>
            <person name="Wong-Bajracharya J."/>
            <person name="Merenyi Z."/>
            <person name="Ke H.-M."/>
            <person name="Monk M."/>
            <person name="Kocsube S."/>
            <person name="Drula E."/>
            <person name="Lipzen A."/>
            <person name="Balint B."/>
            <person name="Henrissat B."/>
            <person name="Andreopoulos B."/>
            <person name="Martin F.M."/>
            <person name="Harder C.B."/>
            <person name="Rigling D."/>
            <person name="Ford K.L."/>
            <person name="Foster G.D."/>
            <person name="Pangilinan J."/>
            <person name="Papanicolaou A."/>
            <person name="Barry K."/>
            <person name="LaButti K."/>
            <person name="Viragh M."/>
            <person name="Koriabine M."/>
            <person name="Yan M."/>
            <person name="Riley R."/>
            <person name="Champramary S."/>
            <person name="Plett K.L."/>
            <person name="Tsai I.J."/>
            <person name="Slot J."/>
            <person name="Sipos G."/>
            <person name="Plett J."/>
            <person name="Nagy L.G."/>
            <person name="Grigoriev I.V."/>
        </authorList>
    </citation>
    <scope>NUCLEOTIDE SEQUENCE</scope>
    <source>
        <strain evidence="5">FPL87.14</strain>
    </source>
</reference>
<dbReference type="Pfam" id="PF22624">
    <property type="entry name" value="AASDHPPT_N"/>
    <property type="match status" value="1"/>
</dbReference>
<dbReference type="GO" id="GO:0019878">
    <property type="term" value="P:lysine biosynthetic process via aminoadipic acid"/>
    <property type="evidence" value="ECO:0007669"/>
    <property type="project" value="TreeGrafter"/>
</dbReference>
<sequence>MQVWAVYYDPTLFSEDLYHAGLSVVDPESATRVKKFFRREDACRTLIGRLLPRMMLRDRGVLPQAMTFGATEARKPYITTPYLDPPVAFNISHDNGLVAMVFGPGTANPPSFTIGIDVMKVRIPGRESFRSFVETVGDQASGIYMALTALERRCLLSPEVSQDEVLRRFFWIWTIKEAYTKALGLGLGFDFSRLEFDVTSDIIRVDGTVPPGWQFKKFELVQGQDVYLGVVAEFTGGTETTITSENEAHPWLVTYDAHLFVERAVRELQTEGVQD</sequence>